<gene>
    <name evidence="1" type="ORF">A2669_01945</name>
</gene>
<dbReference type="AlphaFoldDB" id="A0A1F8F5C7"/>
<organism evidence="1 2">
    <name type="scientific">Candidatus Yanofskybacteria bacterium RIFCSPHIGHO2_01_FULL_48_25b</name>
    <dbReference type="NCBI Taxonomy" id="1802672"/>
    <lineage>
        <taxon>Bacteria</taxon>
        <taxon>Candidatus Yanofskyibacteriota</taxon>
    </lineage>
</organism>
<proteinExistence type="predicted"/>
<dbReference type="EMBL" id="MGJM01000001">
    <property type="protein sequence ID" value="OGN07459.1"/>
    <property type="molecule type" value="Genomic_DNA"/>
</dbReference>
<comment type="caution">
    <text evidence="1">The sequence shown here is derived from an EMBL/GenBank/DDBJ whole genome shotgun (WGS) entry which is preliminary data.</text>
</comment>
<protein>
    <submittedName>
        <fullName evidence="1">Uncharacterized protein</fullName>
    </submittedName>
</protein>
<sequence length="104" mass="12019">MGQFLFLALPDLFRKIICVETGNSNLHVPDKVVVSFCIAVKPEVFLNKMNLSFYILFNPVVNYRRIFKIASEAVYLFTKNHRYFMGSCKLQHLHKTFSDLLATG</sequence>
<reference evidence="1 2" key="1">
    <citation type="journal article" date="2016" name="Nat. Commun.">
        <title>Thousands of microbial genomes shed light on interconnected biogeochemical processes in an aquifer system.</title>
        <authorList>
            <person name="Anantharaman K."/>
            <person name="Brown C.T."/>
            <person name="Hug L.A."/>
            <person name="Sharon I."/>
            <person name="Castelle C.J."/>
            <person name="Probst A.J."/>
            <person name="Thomas B.C."/>
            <person name="Singh A."/>
            <person name="Wilkins M.J."/>
            <person name="Karaoz U."/>
            <person name="Brodie E.L."/>
            <person name="Williams K.H."/>
            <person name="Hubbard S.S."/>
            <person name="Banfield J.F."/>
        </authorList>
    </citation>
    <scope>NUCLEOTIDE SEQUENCE [LARGE SCALE GENOMIC DNA]</scope>
</reference>
<dbReference type="Proteomes" id="UP000177605">
    <property type="component" value="Unassembled WGS sequence"/>
</dbReference>
<evidence type="ECO:0000313" key="1">
    <source>
        <dbReference type="EMBL" id="OGN07459.1"/>
    </source>
</evidence>
<name>A0A1F8F5C7_9BACT</name>
<evidence type="ECO:0000313" key="2">
    <source>
        <dbReference type="Proteomes" id="UP000177605"/>
    </source>
</evidence>
<accession>A0A1F8F5C7</accession>